<proteinExistence type="inferred from homology"/>
<dbReference type="PANTHER" id="PTHR46044:SF1">
    <property type="entry name" value="CN HYDROLASE DOMAIN-CONTAINING PROTEIN"/>
    <property type="match status" value="1"/>
</dbReference>
<evidence type="ECO:0000256" key="2">
    <source>
        <dbReference type="PROSITE-ProRule" id="PRU10139"/>
    </source>
</evidence>
<evidence type="ECO:0000259" key="3">
    <source>
        <dbReference type="PROSITE" id="PS50263"/>
    </source>
</evidence>
<evidence type="ECO:0000313" key="5">
    <source>
        <dbReference type="Proteomes" id="UP000199144"/>
    </source>
</evidence>
<name>A0A1I4SMV6_9RHOB</name>
<dbReference type="InterPro" id="IPR000132">
    <property type="entry name" value="Nitrilase/CN_hydratase_CS"/>
</dbReference>
<dbReference type="PANTHER" id="PTHR46044">
    <property type="entry name" value="NITRILASE"/>
    <property type="match status" value="1"/>
</dbReference>
<dbReference type="SUPFAM" id="SSF56317">
    <property type="entry name" value="Carbon-nitrogen hydrolase"/>
    <property type="match status" value="1"/>
</dbReference>
<dbReference type="AlphaFoldDB" id="A0A1I4SMV6"/>
<dbReference type="PROSITE" id="PS00920">
    <property type="entry name" value="NITRIL_CHT_1"/>
    <property type="match status" value="1"/>
</dbReference>
<keyword evidence="5" id="KW-1185">Reference proteome</keyword>
<organism evidence="4 5">
    <name type="scientific">Shimia aestuarii</name>
    <dbReference type="NCBI Taxonomy" id="254406"/>
    <lineage>
        <taxon>Bacteria</taxon>
        <taxon>Pseudomonadati</taxon>
        <taxon>Pseudomonadota</taxon>
        <taxon>Alphaproteobacteria</taxon>
        <taxon>Rhodobacterales</taxon>
        <taxon>Roseobacteraceae</taxon>
    </lineage>
</organism>
<gene>
    <name evidence="4" type="ORF">SAMN04488042_11188</name>
</gene>
<evidence type="ECO:0000313" key="4">
    <source>
        <dbReference type="EMBL" id="SFM65848.1"/>
    </source>
</evidence>
<dbReference type="InterPro" id="IPR003010">
    <property type="entry name" value="C-N_Hydrolase"/>
</dbReference>
<comment type="similarity">
    <text evidence="1">Belongs to the carbon-nitrogen hydrolase superfamily. Nitrilase family.</text>
</comment>
<evidence type="ECO:0000256" key="1">
    <source>
        <dbReference type="ARBA" id="ARBA00008129"/>
    </source>
</evidence>
<protein>
    <submittedName>
        <fullName evidence="4">Aliphatic nitrilase</fullName>
    </submittedName>
</protein>
<dbReference type="EMBL" id="FOTQ01000011">
    <property type="protein sequence ID" value="SFM65848.1"/>
    <property type="molecule type" value="Genomic_DNA"/>
</dbReference>
<dbReference type="PROSITE" id="PS50263">
    <property type="entry name" value="CN_HYDROLASE"/>
    <property type="match status" value="1"/>
</dbReference>
<dbReference type="InterPro" id="IPR044149">
    <property type="entry name" value="Nitrilases_CHs"/>
</dbReference>
<accession>A0A1I4SMV6</accession>
<dbReference type="CDD" id="cd07564">
    <property type="entry name" value="nitrilases_CHs"/>
    <property type="match status" value="1"/>
</dbReference>
<dbReference type="Gene3D" id="3.60.110.10">
    <property type="entry name" value="Carbon-nitrogen hydrolase"/>
    <property type="match status" value="1"/>
</dbReference>
<dbReference type="GO" id="GO:0000257">
    <property type="term" value="F:nitrilase activity"/>
    <property type="evidence" value="ECO:0007669"/>
    <property type="project" value="UniProtKB-ARBA"/>
</dbReference>
<reference evidence="4 5" key="1">
    <citation type="submission" date="2016-10" db="EMBL/GenBank/DDBJ databases">
        <authorList>
            <person name="de Groot N.N."/>
        </authorList>
    </citation>
    <scope>NUCLEOTIDE SEQUENCE [LARGE SCALE GENOMIC DNA]</scope>
    <source>
        <strain evidence="4 5">DSM 15283</strain>
    </source>
</reference>
<dbReference type="OrthoDB" id="9803803at2"/>
<dbReference type="STRING" id="254406.SAMN04488042_11188"/>
<dbReference type="Proteomes" id="UP000199144">
    <property type="component" value="Unassembled WGS sequence"/>
</dbReference>
<feature type="active site" description="Proton acceptor" evidence="2">
    <location>
        <position position="46"/>
    </location>
</feature>
<feature type="domain" description="CN hydrolase" evidence="3">
    <location>
        <begin position="6"/>
        <end position="279"/>
    </location>
</feature>
<sequence length="312" mass="34095">MNDQPFKVAAVQAAPAYLDLERGTDKAIALIEQAAKKGVRLIAFPETWLPGYPWWIWLGAPAFGGELFTRLFESSAIAGGEYDKRISEAARENGIHVVMGLSERDGDKIYMAQWHYDATGNVISRRRKLRPTHEERGVFGDGDKSDLVVKSTELGRIGALCCCEHLQPMLKCALASQGEQIHVAAWPGFSLYTNQAYAFGAELNLAASRIYAAETQTFVIVSCGMVSDQMLDLLCSEPSSRSLIEKGGGYARIFGPDGDTIGEVVPPNEEGLVIAEISPIAISRAKSAANPMAYYDLQDLDGLLYSSKPRQR</sequence>
<dbReference type="InterPro" id="IPR036526">
    <property type="entry name" value="C-N_Hydrolase_sf"/>
</dbReference>
<dbReference type="Pfam" id="PF00795">
    <property type="entry name" value="CN_hydrolase"/>
    <property type="match status" value="1"/>
</dbReference>
<dbReference type="RefSeq" id="WP_093096416.1">
    <property type="nucleotide sequence ID" value="NZ_FOTQ01000011.1"/>
</dbReference>